<sequence>MRDLFLQRKRCLDEMGLDGLWNGLNDLRMKIRPQFTGKFGCKVRRTLKKVRRTLGVNAIVFNGFYWKCGTLTNKCGETCIIWALSKDFHKTHPSGSGTITKTAPSAAKIKPFVTNKGIDVKPGVPDVTEEESFESEAESWGNDKDDRNNEQDSRSEGSDEENDSDDHNTQFDSEKGSDFEHETDENESDSKSNQEENEEEIGDDEEEEDDEFVRTPSNDSDDETNISDNPEGDKDEEMDYTTSQLYNDVDIRLNEPVDINEGFIQKEGTNDGMINIWRGNDNPEISQVIEDAHVTLCTVPQKTEASVTNSSHSSDLASKFLKFLDISHTDSEIVSLVDVHVHHEVPSKQIPTLLTEPVSVITESSPIYSTVILQSNPSFTPPSPQSTSTPPPITELTNPPFTLPDFASVFQFNNRFTTLEKEVVELKKDDPLKTQVIALVDEHLDARLGDTRDEFMNFLSTSITPRITKQVKNELPQILPEEVSNFASLPLSSYEATASLIKFELKKILIDKMDKSESYLANPEHRVCYDGLVKSYELDKTFFSTYDKVYSLKRSQKDKDKDEDSSAGSDRGLKKRKTSKDAEPTKGLKAKESQSGSSKGDQSQSKYSRKSVQSKEPEFEALSEKTDWENPKGGDNPFDLTKTLPLVMNENRQMTKAAQYDLPGIEDMVLNIWNLVKVAYDKHALWVTRVEVIRKHRLTNISYDDDVFDFAITLRMFTRSIVIQKRVEDLQLAVKSYQKNINDTKPETTKPSIRKKDPYTPYQDPQGFIYVDTLGKNRLMRSNELYKFSDGTLTRLRTLLEDITKNIHMKYMPKKIWSTLEKKKANIMIKAIDKQLKERRMMMSLENQNRRDLPRDILLDSVQVLRYEKRRKSKNKGKVPTEMELVLEQTQQGTSHEVSVSAKGVEELKRKVKIKGEKKESLLTLRQNRVNTSVVRITKMIADIED</sequence>
<feature type="compositionally biased region" description="Acidic residues" evidence="1">
    <location>
        <begin position="127"/>
        <end position="137"/>
    </location>
</feature>
<feature type="compositionally biased region" description="Low complexity" evidence="1">
    <location>
        <begin position="593"/>
        <end position="606"/>
    </location>
</feature>
<feature type="compositionally biased region" description="Pro residues" evidence="1">
    <location>
        <begin position="379"/>
        <end position="393"/>
    </location>
</feature>
<feature type="region of interest" description="Disordered" evidence="1">
    <location>
        <begin position="375"/>
        <end position="395"/>
    </location>
</feature>
<comment type="caution">
    <text evidence="2">The sequence shown here is derived from an EMBL/GenBank/DDBJ whole genome shotgun (WGS) entry which is preliminary data.</text>
</comment>
<proteinExistence type="predicted"/>
<feature type="compositionally biased region" description="Basic and acidic residues" evidence="1">
    <location>
        <begin position="555"/>
        <end position="564"/>
    </location>
</feature>
<gene>
    <name evidence="2" type="ORF">Tci_042826</name>
</gene>
<dbReference type="AlphaFoldDB" id="A0A6L2MAD2"/>
<evidence type="ECO:0000256" key="1">
    <source>
        <dbReference type="SAM" id="MobiDB-lite"/>
    </source>
</evidence>
<name>A0A6L2MAD2_TANCI</name>
<feature type="compositionally biased region" description="Basic and acidic residues" evidence="1">
    <location>
        <begin position="141"/>
        <end position="157"/>
    </location>
</feature>
<dbReference type="EMBL" id="BKCJ010006193">
    <property type="protein sequence ID" value="GEU70848.1"/>
    <property type="molecule type" value="Genomic_DNA"/>
</dbReference>
<evidence type="ECO:0000313" key="2">
    <source>
        <dbReference type="EMBL" id="GEU70848.1"/>
    </source>
</evidence>
<reference evidence="2" key="1">
    <citation type="journal article" date="2019" name="Sci. Rep.">
        <title>Draft genome of Tanacetum cinerariifolium, the natural source of mosquito coil.</title>
        <authorList>
            <person name="Yamashiro T."/>
            <person name="Shiraishi A."/>
            <person name="Satake H."/>
            <person name="Nakayama K."/>
        </authorList>
    </citation>
    <scope>NUCLEOTIDE SEQUENCE</scope>
</reference>
<feature type="compositionally biased region" description="Basic and acidic residues" evidence="1">
    <location>
        <begin position="613"/>
        <end position="632"/>
    </location>
</feature>
<accession>A0A6L2MAD2</accession>
<feature type="compositionally biased region" description="Acidic residues" evidence="1">
    <location>
        <begin position="195"/>
        <end position="211"/>
    </location>
</feature>
<organism evidence="2">
    <name type="scientific">Tanacetum cinerariifolium</name>
    <name type="common">Dalmatian daisy</name>
    <name type="synonym">Chrysanthemum cinerariifolium</name>
    <dbReference type="NCBI Taxonomy" id="118510"/>
    <lineage>
        <taxon>Eukaryota</taxon>
        <taxon>Viridiplantae</taxon>
        <taxon>Streptophyta</taxon>
        <taxon>Embryophyta</taxon>
        <taxon>Tracheophyta</taxon>
        <taxon>Spermatophyta</taxon>
        <taxon>Magnoliopsida</taxon>
        <taxon>eudicotyledons</taxon>
        <taxon>Gunneridae</taxon>
        <taxon>Pentapetalae</taxon>
        <taxon>asterids</taxon>
        <taxon>campanulids</taxon>
        <taxon>Asterales</taxon>
        <taxon>Asteraceae</taxon>
        <taxon>Asteroideae</taxon>
        <taxon>Anthemideae</taxon>
        <taxon>Anthemidinae</taxon>
        <taxon>Tanacetum</taxon>
    </lineage>
</organism>
<feature type="compositionally biased region" description="Basic and acidic residues" evidence="1">
    <location>
        <begin position="165"/>
        <end position="180"/>
    </location>
</feature>
<feature type="compositionally biased region" description="Basic and acidic residues" evidence="1">
    <location>
        <begin position="579"/>
        <end position="592"/>
    </location>
</feature>
<feature type="region of interest" description="Disordered" evidence="1">
    <location>
        <begin position="554"/>
        <end position="639"/>
    </location>
</feature>
<feature type="region of interest" description="Disordered" evidence="1">
    <location>
        <begin position="116"/>
        <end position="238"/>
    </location>
</feature>
<protein>
    <submittedName>
        <fullName evidence="2">Uncharacterized protein</fullName>
    </submittedName>
</protein>